<dbReference type="Proteomes" id="UP000680866">
    <property type="component" value="Chromosome"/>
</dbReference>
<dbReference type="EMBL" id="AP023359">
    <property type="protein sequence ID" value="BCJ68394.1"/>
    <property type="molecule type" value="Genomic_DNA"/>
</dbReference>
<dbReference type="SUPFAM" id="SSF88713">
    <property type="entry name" value="Glycoside hydrolase/deacetylase"/>
    <property type="match status" value="1"/>
</dbReference>
<dbReference type="GO" id="GO:0016810">
    <property type="term" value="F:hydrolase activity, acting on carbon-nitrogen (but not peptide) bonds"/>
    <property type="evidence" value="ECO:0007669"/>
    <property type="project" value="InterPro"/>
</dbReference>
<dbReference type="KEGG" id="pry:Prubr_54150"/>
<sequence length="249" mass="27050">MEWRPGAGAGRLVGAPALLAAGLLVHAAPVVTSLTGLRRRAFPALSGVGDPAGIALTFDDGPDRRSTPSFLRLLAELDVRATFFLLGRMLDRDPGLGRELVARGHEVAVHGWDHRCLLWRSPRSVYGDIARARDRIADATGAVPRWYRPPYGLLTAGALVTCRRLGLQPRLWTAWGRDWEAGGSATSVQRTVFRTLGAGGTVLLHDSDCASAPESWRATLRALPGVVGWARERNLYVGPLHRHQHPRDG</sequence>
<reference evidence="2" key="1">
    <citation type="submission" date="2020-08" db="EMBL/GenBank/DDBJ databases">
        <title>Whole genome shotgun sequence of Polymorphospora rubra NBRC 101157.</title>
        <authorList>
            <person name="Komaki H."/>
            <person name="Tamura T."/>
        </authorList>
    </citation>
    <scope>NUCLEOTIDE SEQUENCE</scope>
    <source>
        <strain evidence="2">NBRC 101157</strain>
    </source>
</reference>
<dbReference type="PANTHER" id="PTHR10587:SF137">
    <property type="entry name" value="4-DEOXY-4-FORMAMIDO-L-ARABINOSE-PHOSPHOUNDECAPRENOL DEFORMYLASE ARND-RELATED"/>
    <property type="match status" value="1"/>
</dbReference>
<dbReference type="RefSeq" id="WP_246567675.1">
    <property type="nucleotide sequence ID" value="NZ_AP023359.1"/>
</dbReference>
<dbReference type="InterPro" id="IPR050248">
    <property type="entry name" value="Polysacc_deacetylase_ArnD"/>
</dbReference>
<evidence type="ECO:0000313" key="3">
    <source>
        <dbReference type="Proteomes" id="UP000680866"/>
    </source>
</evidence>
<dbReference type="PANTHER" id="PTHR10587">
    <property type="entry name" value="GLYCOSYL TRANSFERASE-RELATED"/>
    <property type="match status" value="1"/>
</dbReference>
<dbReference type="AlphaFoldDB" id="A0A810N7E9"/>
<dbReference type="CDD" id="cd10959">
    <property type="entry name" value="CE4_NodB_like_3"/>
    <property type="match status" value="1"/>
</dbReference>
<organism evidence="2 3">
    <name type="scientific">Polymorphospora rubra</name>
    <dbReference type="NCBI Taxonomy" id="338584"/>
    <lineage>
        <taxon>Bacteria</taxon>
        <taxon>Bacillati</taxon>
        <taxon>Actinomycetota</taxon>
        <taxon>Actinomycetes</taxon>
        <taxon>Micromonosporales</taxon>
        <taxon>Micromonosporaceae</taxon>
        <taxon>Polymorphospora</taxon>
    </lineage>
</organism>
<dbReference type="GO" id="GO:0005975">
    <property type="term" value="P:carbohydrate metabolic process"/>
    <property type="evidence" value="ECO:0007669"/>
    <property type="project" value="InterPro"/>
</dbReference>
<protein>
    <submittedName>
        <fullName evidence="2">Polysaccharide deacetylase familiy protein</fullName>
    </submittedName>
</protein>
<dbReference type="InterPro" id="IPR011330">
    <property type="entry name" value="Glyco_hydro/deAcase_b/a-brl"/>
</dbReference>
<proteinExistence type="predicted"/>
<evidence type="ECO:0000313" key="2">
    <source>
        <dbReference type="EMBL" id="BCJ68394.1"/>
    </source>
</evidence>
<dbReference type="InterPro" id="IPR002509">
    <property type="entry name" value="NODB_dom"/>
</dbReference>
<gene>
    <name evidence="2" type="ORF">Prubr_54150</name>
</gene>
<accession>A0A810N7E9</accession>
<feature type="domain" description="NodB homology" evidence="1">
    <location>
        <begin position="52"/>
        <end position="238"/>
    </location>
</feature>
<dbReference type="PROSITE" id="PS51677">
    <property type="entry name" value="NODB"/>
    <property type="match status" value="1"/>
</dbReference>
<name>A0A810N7E9_9ACTN</name>
<dbReference type="Pfam" id="PF01522">
    <property type="entry name" value="Polysacc_deac_1"/>
    <property type="match status" value="1"/>
</dbReference>
<dbReference type="Gene3D" id="3.20.20.370">
    <property type="entry name" value="Glycoside hydrolase/deacetylase"/>
    <property type="match status" value="1"/>
</dbReference>
<keyword evidence="3" id="KW-1185">Reference proteome</keyword>
<evidence type="ECO:0000259" key="1">
    <source>
        <dbReference type="PROSITE" id="PS51677"/>
    </source>
</evidence>